<dbReference type="GO" id="GO:0009097">
    <property type="term" value="P:isoleucine biosynthetic process"/>
    <property type="evidence" value="ECO:0007669"/>
    <property type="project" value="UniProtKB-UniPathway"/>
</dbReference>
<dbReference type="Pfam" id="PF01063">
    <property type="entry name" value="Aminotran_4"/>
    <property type="match status" value="1"/>
</dbReference>
<comment type="catalytic activity">
    <reaction evidence="13 17">
        <text>L-leucine + 2-oxoglutarate = 4-methyl-2-oxopentanoate + L-glutamate</text>
        <dbReference type="Rhea" id="RHEA:18321"/>
        <dbReference type="ChEBI" id="CHEBI:16810"/>
        <dbReference type="ChEBI" id="CHEBI:17865"/>
        <dbReference type="ChEBI" id="CHEBI:29985"/>
        <dbReference type="ChEBI" id="CHEBI:57427"/>
        <dbReference type="EC" id="2.6.1.42"/>
    </reaction>
</comment>
<evidence type="ECO:0000256" key="18">
    <source>
        <dbReference type="RuleBase" id="RU004519"/>
    </source>
</evidence>
<evidence type="ECO:0000256" key="17">
    <source>
        <dbReference type="RuleBase" id="RU004517"/>
    </source>
</evidence>
<dbReference type="Gene3D" id="3.20.10.10">
    <property type="entry name" value="D-amino Acid Aminotransferase, subunit A, domain 2"/>
    <property type="match status" value="1"/>
</dbReference>
<feature type="modified residue" description="N6-(pyridoxal phosphate)lysine" evidence="14">
    <location>
        <position position="198"/>
    </location>
</feature>
<evidence type="ECO:0000256" key="13">
    <source>
        <dbReference type="ARBA" id="ARBA00049229"/>
    </source>
</evidence>
<dbReference type="NCBIfam" id="NF009897">
    <property type="entry name" value="PRK13357.1"/>
    <property type="match status" value="1"/>
</dbReference>
<comment type="catalytic activity">
    <reaction evidence="12 17">
        <text>L-isoleucine + 2-oxoglutarate = (S)-3-methyl-2-oxopentanoate + L-glutamate</text>
        <dbReference type="Rhea" id="RHEA:24801"/>
        <dbReference type="ChEBI" id="CHEBI:16810"/>
        <dbReference type="ChEBI" id="CHEBI:29985"/>
        <dbReference type="ChEBI" id="CHEBI:35146"/>
        <dbReference type="ChEBI" id="CHEBI:58045"/>
        <dbReference type="EC" id="2.6.1.42"/>
    </reaction>
</comment>
<dbReference type="UniPathway" id="UPA00048">
    <property type="reaction ID" value="UER00073"/>
</dbReference>
<dbReference type="AlphaFoldDB" id="A0A4S3PSD8"/>
<accession>A0A4S3PSD8</accession>
<dbReference type="GO" id="GO:0052654">
    <property type="term" value="F:L-leucine-2-oxoglutarate transaminase activity"/>
    <property type="evidence" value="ECO:0007669"/>
    <property type="project" value="RHEA"/>
</dbReference>
<keyword evidence="7 17" id="KW-0028">Amino-acid biosynthesis</keyword>
<evidence type="ECO:0000256" key="5">
    <source>
        <dbReference type="ARBA" id="ARBA00009320"/>
    </source>
</evidence>
<dbReference type="GO" id="GO:0009099">
    <property type="term" value="P:L-valine biosynthetic process"/>
    <property type="evidence" value="ECO:0007669"/>
    <property type="project" value="UniProtKB-UniPathway"/>
</dbReference>
<keyword evidence="10 17" id="KW-0100">Branched-chain amino acid biosynthesis</keyword>
<evidence type="ECO:0000256" key="12">
    <source>
        <dbReference type="ARBA" id="ARBA00048798"/>
    </source>
</evidence>
<dbReference type="UniPathway" id="UPA00049">
    <property type="reaction ID" value="UER00062"/>
</dbReference>
<evidence type="ECO:0000313" key="19">
    <source>
        <dbReference type="EMBL" id="THE12225.1"/>
    </source>
</evidence>
<organism evidence="19 20">
    <name type="scientific">Bacillus timonensis</name>
    <dbReference type="NCBI Taxonomy" id="1033734"/>
    <lineage>
        <taxon>Bacteria</taxon>
        <taxon>Bacillati</taxon>
        <taxon>Bacillota</taxon>
        <taxon>Bacilli</taxon>
        <taxon>Bacillales</taxon>
        <taxon>Bacillaceae</taxon>
        <taxon>Bacillus</taxon>
    </lineage>
</organism>
<comment type="caution">
    <text evidence="19">The sequence shown here is derived from an EMBL/GenBank/DDBJ whole genome shotgun (WGS) entry which is preliminary data.</text>
</comment>
<comment type="cofactor">
    <cofactor evidence="1 16">
        <name>pyridoxal 5'-phosphate</name>
        <dbReference type="ChEBI" id="CHEBI:597326"/>
    </cofactor>
</comment>
<comment type="similarity">
    <text evidence="5 15">Belongs to the class-IV pyridoxal-phosphate-dependent aminotransferase family.</text>
</comment>
<dbReference type="InterPro" id="IPR043132">
    <property type="entry name" value="BCAT-like_C"/>
</dbReference>
<keyword evidence="20" id="KW-1185">Reference proteome</keyword>
<dbReference type="RefSeq" id="WP_136379847.1">
    <property type="nucleotide sequence ID" value="NZ_SLUB01000019.1"/>
</dbReference>
<dbReference type="SUPFAM" id="SSF56752">
    <property type="entry name" value="D-aminoacid aminotransferase-like PLP-dependent enzymes"/>
    <property type="match status" value="1"/>
</dbReference>
<comment type="pathway">
    <text evidence="3 18">Amino-acid biosynthesis; L-valine biosynthesis; L-valine from pyruvate: step 4/4.</text>
</comment>
<dbReference type="GO" id="GO:0052655">
    <property type="term" value="F:L-valine-2-oxoglutarate transaminase activity"/>
    <property type="evidence" value="ECO:0007669"/>
    <property type="project" value="RHEA"/>
</dbReference>
<comment type="pathway">
    <text evidence="4 18">Amino-acid biosynthesis; L-leucine biosynthesis; L-leucine from 3-methyl-2-oxobutanoate: step 4/4.</text>
</comment>
<dbReference type="PIRSF" id="PIRSF006468">
    <property type="entry name" value="BCAT1"/>
    <property type="match status" value="1"/>
</dbReference>
<dbReference type="Gene3D" id="3.30.470.10">
    <property type="match status" value="1"/>
</dbReference>
<dbReference type="EC" id="2.6.1.42" evidence="17"/>
<dbReference type="InterPro" id="IPR001544">
    <property type="entry name" value="Aminotrans_IV"/>
</dbReference>
<dbReference type="PROSITE" id="PS00770">
    <property type="entry name" value="AA_TRANSFER_CLASS_4"/>
    <property type="match status" value="1"/>
</dbReference>
<evidence type="ECO:0000256" key="10">
    <source>
        <dbReference type="ARBA" id="ARBA00023304"/>
    </source>
</evidence>
<name>A0A4S3PSD8_9BACI</name>
<keyword evidence="8 17" id="KW-0808">Transferase</keyword>
<dbReference type="InterPro" id="IPR018300">
    <property type="entry name" value="Aminotrans_IV_CS"/>
</dbReference>
<evidence type="ECO:0000256" key="16">
    <source>
        <dbReference type="RuleBase" id="RU004516"/>
    </source>
</evidence>
<dbReference type="PANTHER" id="PTHR11825">
    <property type="entry name" value="SUBGROUP IIII AMINOTRANSFERASE"/>
    <property type="match status" value="1"/>
</dbReference>
<protein>
    <recommendedName>
        <fullName evidence="17">Branched-chain-amino-acid aminotransferase</fullName>
        <ecNumber evidence="17">2.6.1.42</ecNumber>
    </recommendedName>
</protein>
<dbReference type="GO" id="GO:0052656">
    <property type="term" value="F:L-isoleucine-2-oxoglutarate transaminase activity"/>
    <property type="evidence" value="ECO:0007669"/>
    <property type="project" value="RHEA"/>
</dbReference>
<dbReference type="InterPro" id="IPR005786">
    <property type="entry name" value="B_amino_transII"/>
</dbReference>
<dbReference type="STRING" id="1033734.GCA_000285535_03328"/>
<comment type="pathway">
    <text evidence="2 18">Amino-acid biosynthesis; L-isoleucine biosynthesis; L-isoleucine from 2-oxobutanoate: step 4/4.</text>
</comment>
<dbReference type="UniPathway" id="UPA00047">
    <property type="reaction ID" value="UER00058"/>
</dbReference>
<dbReference type="OrthoDB" id="9804984at2"/>
<dbReference type="PANTHER" id="PTHR11825:SF44">
    <property type="entry name" value="BRANCHED-CHAIN-AMINO-ACID AMINOTRANSFERASE"/>
    <property type="match status" value="1"/>
</dbReference>
<evidence type="ECO:0000256" key="4">
    <source>
        <dbReference type="ARBA" id="ARBA00005072"/>
    </source>
</evidence>
<dbReference type="EMBL" id="SLUB01000019">
    <property type="protein sequence ID" value="THE12225.1"/>
    <property type="molecule type" value="Genomic_DNA"/>
</dbReference>
<keyword evidence="9 16" id="KW-0663">Pyridoxal phosphate</keyword>
<evidence type="ECO:0000256" key="8">
    <source>
        <dbReference type="ARBA" id="ARBA00022679"/>
    </source>
</evidence>
<evidence type="ECO:0000256" key="2">
    <source>
        <dbReference type="ARBA" id="ARBA00004824"/>
    </source>
</evidence>
<dbReference type="InterPro" id="IPR043131">
    <property type="entry name" value="BCAT-like_N"/>
</dbReference>
<proteinExistence type="inferred from homology"/>
<keyword evidence="6 17" id="KW-0032">Aminotransferase</keyword>
<reference evidence="19 20" key="1">
    <citation type="journal article" date="2019" name="Indoor Air">
        <title>Impacts of indoor surface finishes on bacterial viability.</title>
        <authorList>
            <person name="Hu J."/>
            <person name="Maamar S.B."/>
            <person name="Glawe A.J."/>
            <person name="Gottel N."/>
            <person name="Gilbert J.A."/>
            <person name="Hartmann E.M."/>
        </authorList>
    </citation>
    <scope>NUCLEOTIDE SEQUENCE [LARGE SCALE GENOMIC DNA]</scope>
    <source>
        <strain evidence="19 20">AF060A6</strain>
    </source>
</reference>
<evidence type="ECO:0000256" key="1">
    <source>
        <dbReference type="ARBA" id="ARBA00001933"/>
    </source>
</evidence>
<dbReference type="InterPro" id="IPR036038">
    <property type="entry name" value="Aminotransferase-like"/>
</dbReference>
<evidence type="ECO:0000256" key="14">
    <source>
        <dbReference type="PIRSR" id="PIRSR006468-1"/>
    </source>
</evidence>
<dbReference type="CDD" id="cd01557">
    <property type="entry name" value="BCAT_beta_family"/>
    <property type="match status" value="1"/>
</dbReference>
<gene>
    <name evidence="19" type="ORF">E1I69_11955</name>
</gene>
<dbReference type="GO" id="GO:0009098">
    <property type="term" value="P:L-leucine biosynthetic process"/>
    <property type="evidence" value="ECO:0007669"/>
    <property type="project" value="UniProtKB-UniPathway"/>
</dbReference>
<evidence type="ECO:0000256" key="9">
    <source>
        <dbReference type="ARBA" id="ARBA00022898"/>
    </source>
</evidence>
<evidence type="ECO:0000313" key="20">
    <source>
        <dbReference type="Proteomes" id="UP000306477"/>
    </source>
</evidence>
<evidence type="ECO:0000256" key="11">
    <source>
        <dbReference type="ARBA" id="ARBA00048212"/>
    </source>
</evidence>
<sequence length="357" mass="40206">MTTDFKLDITLTTQKKEIPPFDQLVFGTSFTDHMFMWDYTEGRGWHDARIVPYQSIPLDPAATVFHYGQSVFEGLKAYRTKDEEILLFRPDQNMKRFNKSNQRLVMPQFDEEFALHALKKLIEIDRDWVPNLPGTSLYIRPFMIATEAHLGVDPAKNYKLMIILSPVGSYYKEGINPVKIAVENKFVRAVAGGTGDAKTAGNYAASLLASEIAGENGYSQVLWLDGREREYIEEVGSMNIFFKMNGEVITPALNGSILDGITRKSIIELLKYWNIPVTERRISISEIQEAYNEGILEEVFGTGTAAVISPVGELFYNNEKLIINNGETGALSKKLYDTITSIQNGTAEDVFGWTVKL</sequence>
<dbReference type="InterPro" id="IPR033939">
    <property type="entry name" value="BCAT_family"/>
</dbReference>
<dbReference type="NCBIfam" id="TIGR01123">
    <property type="entry name" value="ilvE_II"/>
    <property type="match status" value="1"/>
</dbReference>
<evidence type="ECO:0000256" key="3">
    <source>
        <dbReference type="ARBA" id="ARBA00004931"/>
    </source>
</evidence>
<evidence type="ECO:0000256" key="15">
    <source>
        <dbReference type="RuleBase" id="RU004106"/>
    </source>
</evidence>
<evidence type="ECO:0000256" key="7">
    <source>
        <dbReference type="ARBA" id="ARBA00022605"/>
    </source>
</evidence>
<comment type="catalytic activity">
    <reaction evidence="11 17">
        <text>L-valine + 2-oxoglutarate = 3-methyl-2-oxobutanoate + L-glutamate</text>
        <dbReference type="Rhea" id="RHEA:24813"/>
        <dbReference type="ChEBI" id="CHEBI:11851"/>
        <dbReference type="ChEBI" id="CHEBI:16810"/>
        <dbReference type="ChEBI" id="CHEBI:29985"/>
        <dbReference type="ChEBI" id="CHEBI:57762"/>
        <dbReference type="EC" id="2.6.1.42"/>
    </reaction>
</comment>
<dbReference type="Proteomes" id="UP000306477">
    <property type="component" value="Unassembled WGS sequence"/>
</dbReference>
<evidence type="ECO:0000256" key="6">
    <source>
        <dbReference type="ARBA" id="ARBA00022576"/>
    </source>
</evidence>